<organism evidence="2 3">
    <name type="scientific">Dorcoceras hygrometricum</name>
    <dbReference type="NCBI Taxonomy" id="472368"/>
    <lineage>
        <taxon>Eukaryota</taxon>
        <taxon>Viridiplantae</taxon>
        <taxon>Streptophyta</taxon>
        <taxon>Embryophyta</taxon>
        <taxon>Tracheophyta</taxon>
        <taxon>Spermatophyta</taxon>
        <taxon>Magnoliopsida</taxon>
        <taxon>eudicotyledons</taxon>
        <taxon>Gunneridae</taxon>
        <taxon>Pentapetalae</taxon>
        <taxon>asterids</taxon>
        <taxon>lamiids</taxon>
        <taxon>Lamiales</taxon>
        <taxon>Gesneriaceae</taxon>
        <taxon>Didymocarpoideae</taxon>
        <taxon>Trichosporeae</taxon>
        <taxon>Loxocarpinae</taxon>
        <taxon>Dorcoceras</taxon>
    </lineage>
</organism>
<dbReference type="AlphaFoldDB" id="A0A2Z7CX38"/>
<feature type="compositionally biased region" description="Polar residues" evidence="1">
    <location>
        <begin position="74"/>
        <end position="88"/>
    </location>
</feature>
<feature type="region of interest" description="Disordered" evidence="1">
    <location>
        <begin position="57"/>
        <end position="88"/>
    </location>
</feature>
<sequence>MMSHHYPRRTSNTRNQIERDHQISLPNLNTTKQNCSALKSDHFPVEGFTRRFDVCRPSTNTRSPSLAQGELLATPQQSSRGSCSFYNT</sequence>
<feature type="region of interest" description="Disordered" evidence="1">
    <location>
        <begin position="1"/>
        <end position="25"/>
    </location>
</feature>
<evidence type="ECO:0000256" key="1">
    <source>
        <dbReference type="SAM" id="MobiDB-lite"/>
    </source>
</evidence>
<name>A0A2Z7CX38_9LAMI</name>
<evidence type="ECO:0000313" key="2">
    <source>
        <dbReference type="EMBL" id="KZV51373.1"/>
    </source>
</evidence>
<reference evidence="2 3" key="1">
    <citation type="journal article" date="2015" name="Proc. Natl. Acad. Sci. U.S.A.">
        <title>The resurrection genome of Boea hygrometrica: A blueprint for survival of dehydration.</title>
        <authorList>
            <person name="Xiao L."/>
            <person name="Yang G."/>
            <person name="Zhang L."/>
            <person name="Yang X."/>
            <person name="Zhao S."/>
            <person name="Ji Z."/>
            <person name="Zhou Q."/>
            <person name="Hu M."/>
            <person name="Wang Y."/>
            <person name="Chen M."/>
            <person name="Xu Y."/>
            <person name="Jin H."/>
            <person name="Xiao X."/>
            <person name="Hu G."/>
            <person name="Bao F."/>
            <person name="Hu Y."/>
            <person name="Wan P."/>
            <person name="Li L."/>
            <person name="Deng X."/>
            <person name="Kuang T."/>
            <person name="Xiang C."/>
            <person name="Zhu J.K."/>
            <person name="Oliver M.J."/>
            <person name="He Y."/>
        </authorList>
    </citation>
    <scope>NUCLEOTIDE SEQUENCE [LARGE SCALE GENOMIC DNA]</scope>
    <source>
        <strain evidence="3">cv. XS01</strain>
    </source>
</reference>
<protein>
    <submittedName>
        <fullName evidence="2">Peroxisomal membrane protein</fullName>
    </submittedName>
</protein>
<feature type="compositionally biased region" description="Polar residues" evidence="1">
    <location>
        <begin position="57"/>
        <end position="66"/>
    </location>
</feature>
<proteinExistence type="predicted"/>
<dbReference type="Proteomes" id="UP000250235">
    <property type="component" value="Unassembled WGS sequence"/>
</dbReference>
<dbReference type="EMBL" id="KQ991693">
    <property type="protein sequence ID" value="KZV51373.1"/>
    <property type="molecule type" value="Genomic_DNA"/>
</dbReference>
<gene>
    <name evidence="2" type="ORF">F511_42986</name>
</gene>
<keyword evidence="3" id="KW-1185">Reference proteome</keyword>
<evidence type="ECO:0000313" key="3">
    <source>
        <dbReference type="Proteomes" id="UP000250235"/>
    </source>
</evidence>
<accession>A0A2Z7CX38</accession>